<feature type="compositionally biased region" description="Polar residues" evidence="1">
    <location>
        <begin position="51"/>
        <end position="63"/>
    </location>
</feature>
<gene>
    <name evidence="2" type="ORF">MEUPH1_LOCUS4218</name>
</gene>
<name>A0AAV0VT13_9HEMI</name>
<keyword evidence="3" id="KW-1185">Reference proteome</keyword>
<dbReference type="EMBL" id="CARXXK010000001">
    <property type="protein sequence ID" value="CAI6347427.1"/>
    <property type="molecule type" value="Genomic_DNA"/>
</dbReference>
<evidence type="ECO:0000256" key="1">
    <source>
        <dbReference type="SAM" id="MobiDB-lite"/>
    </source>
</evidence>
<reference evidence="2 3" key="1">
    <citation type="submission" date="2023-01" db="EMBL/GenBank/DDBJ databases">
        <authorList>
            <person name="Whitehead M."/>
        </authorList>
    </citation>
    <scope>NUCLEOTIDE SEQUENCE [LARGE SCALE GENOMIC DNA]</scope>
</reference>
<protein>
    <submittedName>
        <fullName evidence="2">Uncharacterized protein</fullName>
    </submittedName>
</protein>
<evidence type="ECO:0000313" key="2">
    <source>
        <dbReference type="EMBL" id="CAI6347427.1"/>
    </source>
</evidence>
<accession>A0AAV0VT13</accession>
<dbReference type="AlphaFoldDB" id="A0AAV0VT13"/>
<sequence>MTKYAYCRSSRLTKIVIAIILIKRHTIHVGPVHGPRRCWIPVLTTQLSDSTTAYASMDGQSSSADEEREPMLPGDDHQSDDIPLYRLDGQKQSAASLASTPAIAPETAGLEINAEVAQRPRRPSTLRRQNSNVSNRVEVIFDETVL</sequence>
<dbReference type="Proteomes" id="UP001160148">
    <property type="component" value="Unassembled WGS sequence"/>
</dbReference>
<proteinExistence type="predicted"/>
<organism evidence="2 3">
    <name type="scientific">Macrosiphum euphorbiae</name>
    <name type="common">potato aphid</name>
    <dbReference type="NCBI Taxonomy" id="13131"/>
    <lineage>
        <taxon>Eukaryota</taxon>
        <taxon>Metazoa</taxon>
        <taxon>Ecdysozoa</taxon>
        <taxon>Arthropoda</taxon>
        <taxon>Hexapoda</taxon>
        <taxon>Insecta</taxon>
        <taxon>Pterygota</taxon>
        <taxon>Neoptera</taxon>
        <taxon>Paraneoptera</taxon>
        <taxon>Hemiptera</taxon>
        <taxon>Sternorrhyncha</taxon>
        <taxon>Aphidomorpha</taxon>
        <taxon>Aphidoidea</taxon>
        <taxon>Aphididae</taxon>
        <taxon>Macrosiphini</taxon>
        <taxon>Macrosiphum</taxon>
    </lineage>
</organism>
<evidence type="ECO:0000313" key="3">
    <source>
        <dbReference type="Proteomes" id="UP001160148"/>
    </source>
</evidence>
<comment type="caution">
    <text evidence="2">The sequence shown here is derived from an EMBL/GenBank/DDBJ whole genome shotgun (WGS) entry which is preliminary data.</text>
</comment>
<feature type="region of interest" description="Disordered" evidence="1">
    <location>
        <begin position="51"/>
        <end position="82"/>
    </location>
</feature>